<dbReference type="Proteomes" id="UP000809431">
    <property type="component" value="Unassembled WGS sequence"/>
</dbReference>
<sequence length="53" mass="5804">MEKPRHAYYAAVTLRRALLAILMGHTPILVAALLAPCLTAARDGLTRFFAAEH</sequence>
<gene>
    <name evidence="2" type="ORF">JMJ54_11820</name>
</gene>
<keyword evidence="3" id="KW-1185">Reference proteome</keyword>
<comment type="caution">
    <text evidence="2">The sequence shown here is derived from an EMBL/GenBank/DDBJ whole genome shotgun (WGS) entry which is preliminary data.</text>
</comment>
<accession>A0ABS2BLM7</accession>
<evidence type="ECO:0000313" key="3">
    <source>
        <dbReference type="Proteomes" id="UP000809431"/>
    </source>
</evidence>
<name>A0ABS2BLM7_9NEIS</name>
<protein>
    <submittedName>
        <fullName evidence="2">Uncharacterized protein</fullName>
    </submittedName>
</protein>
<dbReference type="EMBL" id="JAESND010000005">
    <property type="protein sequence ID" value="MBM3116519.1"/>
    <property type="molecule type" value="Genomic_DNA"/>
</dbReference>
<keyword evidence="1" id="KW-0472">Membrane</keyword>
<keyword evidence="1" id="KW-0812">Transmembrane</keyword>
<evidence type="ECO:0000256" key="1">
    <source>
        <dbReference type="SAM" id="Phobius"/>
    </source>
</evidence>
<dbReference type="RefSeq" id="WP_203538761.1">
    <property type="nucleotide sequence ID" value="NZ_JAESND010000005.1"/>
</dbReference>
<evidence type="ECO:0000313" key="2">
    <source>
        <dbReference type="EMBL" id="MBM3116519.1"/>
    </source>
</evidence>
<reference evidence="2 3" key="1">
    <citation type="submission" date="2021-01" db="EMBL/GenBank/DDBJ databases">
        <title>Draft Genome Sequence and Polyhydroxyalkanoate Biosynthetic Potential of Jeongeupia naejangsanensis Type Strain DSM 24253.</title>
        <authorList>
            <person name="Turrini P."/>
            <person name="Artuso I."/>
            <person name="Lugli G.A."/>
            <person name="Frangipani E."/>
            <person name="Ventura M."/>
            <person name="Visca P."/>
        </authorList>
    </citation>
    <scope>NUCLEOTIDE SEQUENCE [LARGE SCALE GENOMIC DNA]</scope>
    <source>
        <strain evidence="2 3">DSM 24253</strain>
    </source>
</reference>
<organism evidence="2 3">
    <name type="scientific">Jeongeupia naejangsanensis</name>
    <dbReference type="NCBI Taxonomy" id="613195"/>
    <lineage>
        <taxon>Bacteria</taxon>
        <taxon>Pseudomonadati</taxon>
        <taxon>Pseudomonadota</taxon>
        <taxon>Betaproteobacteria</taxon>
        <taxon>Neisseriales</taxon>
        <taxon>Chitinibacteraceae</taxon>
        <taxon>Jeongeupia</taxon>
    </lineage>
</organism>
<keyword evidence="1" id="KW-1133">Transmembrane helix</keyword>
<proteinExistence type="predicted"/>
<feature type="transmembrane region" description="Helical" evidence="1">
    <location>
        <begin position="17"/>
        <end position="38"/>
    </location>
</feature>